<proteinExistence type="predicted"/>
<reference evidence="1 2" key="1">
    <citation type="submission" date="2011-08" db="EMBL/GenBank/DDBJ databases">
        <title>The complete genome of Methanofollis liminatans DSM 4140.</title>
        <authorList>
            <consortium name="US DOE Joint Genome Institute (JGI-PGF)"/>
            <person name="Lucas S."/>
            <person name="Han J."/>
            <person name="Lapidus A."/>
            <person name="Bruce D."/>
            <person name="Goodwin L."/>
            <person name="Pitluck S."/>
            <person name="Peters L."/>
            <person name="Kyrpides N."/>
            <person name="Mavromatis K."/>
            <person name="Ivanova N."/>
            <person name="Mikhailova N."/>
            <person name="Lu M."/>
            <person name="Detter J.C."/>
            <person name="Tapia R."/>
            <person name="Han C."/>
            <person name="Land M."/>
            <person name="Hauser L."/>
            <person name="Markowitz V."/>
            <person name="Cheng J.-F."/>
            <person name="Hugenholtz P."/>
            <person name="Woyke T."/>
            <person name="Wu D."/>
            <person name="Spring S."/>
            <person name="Schuler E."/>
            <person name="Brambilla E."/>
            <person name="Klenk H.-P."/>
            <person name="Eisen J.A."/>
        </authorList>
    </citation>
    <scope>NUCLEOTIDE SEQUENCE [LARGE SCALE GENOMIC DNA]</scope>
    <source>
        <strain evidence="1 2">DSM 4140</strain>
    </source>
</reference>
<dbReference type="EMBL" id="CM001555">
    <property type="protein sequence ID" value="EJG07112.1"/>
    <property type="molecule type" value="Genomic_DNA"/>
</dbReference>
<accession>J1L243</accession>
<protein>
    <submittedName>
        <fullName evidence="1">Uncharacterized protein</fullName>
    </submittedName>
</protein>
<organism evidence="1 2">
    <name type="scientific">Methanofollis liminatans DSM 4140</name>
    <dbReference type="NCBI Taxonomy" id="28892"/>
    <lineage>
        <taxon>Archaea</taxon>
        <taxon>Methanobacteriati</taxon>
        <taxon>Methanobacteriota</taxon>
        <taxon>Stenosarchaea group</taxon>
        <taxon>Methanomicrobia</taxon>
        <taxon>Methanomicrobiales</taxon>
        <taxon>Methanomicrobiaceae</taxon>
        <taxon>Methanofollis</taxon>
    </lineage>
</organism>
<dbReference type="STRING" id="28892.Metli_1155"/>
<name>J1L243_9EURY</name>
<dbReference type="RefSeq" id="WP_004038790.1">
    <property type="nucleotide sequence ID" value="NZ_CM001555.1"/>
</dbReference>
<evidence type="ECO:0000313" key="1">
    <source>
        <dbReference type="EMBL" id="EJG07112.1"/>
    </source>
</evidence>
<dbReference type="Proteomes" id="UP000005095">
    <property type="component" value="Chromosome"/>
</dbReference>
<evidence type="ECO:0000313" key="2">
    <source>
        <dbReference type="Proteomes" id="UP000005095"/>
    </source>
</evidence>
<keyword evidence="2" id="KW-1185">Reference proteome</keyword>
<dbReference type="HOGENOM" id="CLU_3245337_0_0_2"/>
<dbReference type="AlphaFoldDB" id="J1L243"/>
<gene>
    <name evidence="1" type="ORF">Metli_1155</name>
</gene>
<sequence length="42" mass="4661">MHGLLVGKVNCLLHVKKDNITILLYAGIPITLDSYEHTIIVT</sequence>